<accession>A0A8J8XR98</accession>
<protein>
    <submittedName>
        <fullName evidence="2">Uncharacterized protein</fullName>
    </submittedName>
</protein>
<evidence type="ECO:0000256" key="1">
    <source>
        <dbReference type="SAM" id="MobiDB-lite"/>
    </source>
</evidence>
<dbReference type="EMBL" id="CM000138">
    <property type="protein sequence ID" value="EAZ12321.1"/>
    <property type="molecule type" value="Genomic_DNA"/>
</dbReference>
<sequence length="149" mass="17267">MTHSGKTLKKLASKKDSLLKKVEKTECCTTMVLWGKKEENLVIEQESQEMVTPVEMQSQDEGGEMTNEKLLMHECSPTDDDFERCQIPTDSDIERLREEEDNEEDNFQEVSNKKKNRAKKTELAVTSRMNLRQREMAANPITKRTKILT</sequence>
<gene>
    <name evidence="2" type="ORF">OsJ_02212</name>
</gene>
<reference evidence="2" key="2">
    <citation type="submission" date="2008-12" db="EMBL/GenBank/DDBJ databases">
        <title>Improved gene annotation of the rice (Oryza sativa) genomes.</title>
        <authorList>
            <person name="Wang J."/>
            <person name="Li R."/>
            <person name="Fan W."/>
            <person name="Huang Q."/>
            <person name="Zhang J."/>
            <person name="Zhou Y."/>
            <person name="Hu Y."/>
            <person name="Zi S."/>
            <person name="Li J."/>
            <person name="Ni P."/>
            <person name="Zheng H."/>
            <person name="Zhang Y."/>
            <person name="Zhao M."/>
            <person name="Hao Q."/>
            <person name="McDermott J."/>
            <person name="Samudrala R."/>
            <person name="Kristiansen K."/>
            <person name="Wong G.K.-S."/>
        </authorList>
    </citation>
    <scope>NUCLEOTIDE SEQUENCE</scope>
</reference>
<feature type="region of interest" description="Disordered" evidence="1">
    <location>
        <begin position="95"/>
        <end position="123"/>
    </location>
</feature>
<reference evidence="2" key="1">
    <citation type="journal article" date="2005" name="PLoS Biol.">
        <title>The genomes of Oryza sativa: a history of duplications.</title>
        <authorList>
            <person name="Yu J."/>
            <person name="Wang J."/>
            <person name="Lin W."/>
            <person name="Li S."/>
            <person name="Li H."/>
            <person name="Zhou J."/>
            <person name="Ni P."/>
            <person name="Dong W."/>
            <person name="Hu S."/>
            <person name="Zeng C."/>
            <person name="Zhang J."/>
            <person name="Zhang Y."/>
            <person name="Li R."/>
            <person name="Xu Z."/>
            <person name="Li S."/>
            <person name="Li X."/>
            <person name="Zheng H."/>
            <person name="Cong L."/>
            <person name="Lin L."/>
            <person name="Yin J."/>
            <person name="Geng J."/>
            <person name="Li G."/>
            <person name="Shi J."/>
            <person name="Liu J."/>
            <person name="Lv H."/>
            <person name="Li J."/>
            <person name="Wang J."/>
            <person name="Deng Y."/>
            <person name="Ran L."/>
            <person name="Shi X."/>
            <person name="Wang X."/>
            <person name="Wu Q."/>
            <person name="Li C."/>
            <person name="Ren X."/>
            <person name="Wang J."/>
            <person name="Wang X."/>
            <person name="Li D."/>
            <person name="Liu D."/>
            <person name="Zhang X."/>
            <person name="Ji Z."/>
            <person name="Zhao W."/>
            <person name="Sun Y."/>
            <person name="Zhang Z."/>
            <person name="Bao J."/>
            <person name="Han Y."/>
            <person name="Dong L."/>
            <person name="Ji J."/>
            <person name="Chen P."/>
            <person name="Wu S."/>
            <person name="Liu J."/>
            <person name="Xiao Y."/>
            <person name="Bu D."/>
            <person name="Tan J."/>
            <person name="Yang L."/>
            <person name="Ye C."/>
            <person name="Zhang J."/>
            <person name="Xu J."/>
            <person name="Zhou Y."/>
            <person name="Yu Y."/>
            <person name="Zhang B."/>
            <person name="Zhuang S."/>
            <person name="Wei H."/>
            <person name="Liu B."/>
            <person name="Lei M."/>
            <person name="Yu H."/>
            <person name="Li Y."/>
            <person name="Xu H."/>
            <person name="Wei S."/>
            <person name="He X."/>
            <person name="Fang L."/>
            <person name="Zhang Z."/>
            <person name="Zhang Y."/>
            <person name="Huang X."/>
            <person name="Su Z."/>
            <person name="Tong W."/>
            <person name="Li J."/>
            <person name="Tong Z."/>
            <person name="Li S."/>
            <person name="Ye J."/>
            <person name="Wang L."/>
            <person name="Fang L."/>
            <person name="Lei T."/>
            <person name="Chen C."/>
            <person name="Chen H."/>
            <person name="Xu Z."/>
            <person name="Li H."/>
            <person name="Huang H."/>
            <person name="Zhang F."/>
            <person name="Xu H."/>
            <person name="Li N."/>
            <person name="Zhao C."/>
            <person name="Li S."/>
            <person name="Dong L."/>
            <person name="Huang Y."/>
            <person name="Li L."/>
            <person name="Xi Y."/>
            <person name="Qi Q."/>
            <person name="Li W."/>
            <person name="Zhang B."/>
            <person name="Hu W."/>
            <person name="Zhang Y."/>
            <person name="Tian X."/>
            <person name="Jiao Y."/>
            <person name="Liang X."/>
            <person name="Jin J."/>
            <person name="Gao L."/>
            <person name="Zheng W."/>
            <person name="Hao B."/>
            <person name="Liu S."/>
            <person name="Wang W."/>
            <person name="Yuan L."/>
            <person name="Cao M."/>
            <person name="McDermott J."/>
            <person name="Samudrala R."/>
            <person name="Wang J."/>
            <person name="Wong G.K."/>
            <person name="Yang H."/>
        </authorList>
    </citation>
    <scope>NUCLEOTIDE SEQUENCE [LARGE SCALE GENOMIC DNA]</scope>
</reference>
<dbReference type="Proteomes" id="UP000007752">
    <property type="component" value="Chromosome 1"/>
</dbReference>
<evidence type="ECO:0000313" key="2">
    <source>
        <dbReference type="EMBL" id="EAZ12321.1"/>
    </source>
</evidence>
<dbReference type="AlphaFoldDB" id="A0A8J8XR98"/>
<organism evidence="2">
    <name type="scientific">Oryza sativa subsp. japonica</name>
    <name type="common">Rice</name>
    <dbReference type="NCBI Taxonomy" id="39947"/>
    <lineage>
        <taxon>Eukaryota</taxon>
        <taxon>Viridiplantae</taxon>
        <taxon>Streptophyta</taxon>
        <taxon>Embryophyta</taxon>
        <taxon>Tracheophyta</taxon>
        <taxon>Spermatophyta</taxon>
        <taxon>Magnoliopsida</taxon>
        <taxon>Liliopsida</taxon>
        <taxon>Poales</taxon>
        <taxon>Poaceae</taxon>
        <taxon>BOP clade</taxon>
        <taxon>Oryzoideae</taxon>
        <taxon>Oryzeae</taxon>
        <taxon>Oryzinae</taxon>
        <taxon>Oryza</taxon>
        <taxon>Oryza sativa</taxon>
    </lineage>
</organism>
<name>A0A8J8XR98_ORYSJ</name>
<proteinExistence type="predicted"/>
<feature type="region of interest" description="Disordered" evidence="1">
    <location>
        <begin position="130"/>
        <end position="149"/>
    </location>
</feature>